<name>A0ABP0BIF0_9PEZI</name>
<reference evidence="3 4" key="1">
    <citation type="submission" date="2024-01" db="EMBL/GenBank/DDBJ databases">
        <authorList>
            <person name="Allen C."/>
            <person name="Tagirdzhanova G."/>
        </authorList>
    </citation>
    <scope>NUCLEOTIDE SEQUENCE [LARGE SCALE GENOMIC DNA]</scope>
</reference>
<sequence>MRATAATGCEACSMILACTSHWYRGNKDTDDLRLGEGLVVHGDYLGDGVRIHALLGDSQTTPALLTPWTIVRAAGLPLEHPSLDDYVALIQGMFHKCQPYIALSHCWGHNPIPTQTLQTNKSTRLQNIPWAELTQTFQDVITLSRRLGIFFVWIDSLCIVQDDTKDWAYEASQMASIYQHAYLTVAATAATNGSVGLFSGCRQAIHSYKGTTAVTKAPFTVYARPVLDHTPFRRPDINGGRGGRLPLLTRGWCFQEQLLCPRVVHFTAEELVWDCFAGTHCECAQNDGYDMKRQLGLSIGDMSNERSNERSEDQKNNQERYKRLHGQLSKAWSDAIEQYTYRSLTFVEDRLPALSGLAAFYAQLATGNRNAIGSLGEPSSTSNSSSSFSSSTPSTSVLGKYLAGLWEKDLPFSLLWVSKYGEGQRPRQSASSSSSSSTSPSSSDKPISCPPTWSWASVENRIISFQRWSPPTAPGMEARTQVLDTVIFPSTSDPRGIVSGGRLTLRGPVARLRLQQLLIRPPSSGNYEYMQYILSYDDVASGSLFQKSTAPQTTSDRRALSKEVESPKTVAALQADVPLDPRLDIVWFLNLTEALPSVQGRKHVISGIYLQHTTRAESTAVGVPQSDAPLFERVGVGAMLDDTFQEHSTIETVTIE</sequence>
<evidence type="ECO:0000313" key="4">
    <source>
        <dbReference type="Proteomes" id="UP001642406"/>
    </source>
</evidence>
<organism evidence="3 4">
    <name type="scientific">Sporothrix bragantina</name>
    <dbReference type="NCBI Taxonomy" id="671064"/>
    <lineage>
        <taxon>Eukaryota</taxon>
        <taxon>Fungi</taxon>
        <taxon>Dikarya</taxon>
        <taxon>Ascomycota</taxon>
        <taxon>Pezizomycotina</taxon>
        <taxon>Sordariomycetes</taxon>
        <taxon>Sordariomycetidae</taxon>
        <taxon>Ophiostomatales</taxon>
        <taxon>Ophiostomataceae</taxon>
        <taxon>Sporothrix</taxon>
    </lineage>
</organism>
<evidence type="ECO:0000259" key="2">
    <source>
        <dbReference type="Pfam" id="PF06985"/>
    </source>
</evidence>
<gene>
    <name evidence="3" type="ORF">SBRCBS47491_003662</name>
</gene>
<dbReference type="Proteomes" id="UP001642406">
    <property type="component" value="Unassembled WGS sequence"/>
</dbReference>
<evidence type="ECO:0000313" key="3">
    <source>
        <dbReference type="EMBL" id="CAK7218900.1"/>
    </source>
</evidence>
<keyword evidence="4" id="KW-1185">Reference proteome</keyword>
<evidence type="ECO:0000256" key="1">
    <source>
        <dbReference type="SAM" id="MobiDB-lite"/>
    </source>
</evidence>
<dbReference type="EMBL" id="CAWUHC010000025">
    <property type="protein sequence ID" value="CAK7218900.1"/>
    <property type="molecule type" value="Genomic_DNA"/>
</dbReference>
<dbReference type="PANTHER" id="PTHR33112:SF16">
    <property type="entry name" value="HETEROKARYON INCOMPATIBILITY DOMAIN-CONTAINING PROTEIN"/>
    <property type="match status" value="1"/>
</dbReference>
<accession>A0ABP0BIF0</accession>
<comment type="caution">
    <text evidence="3">The sequence shown here is derived from an EMBL/GenBank/DDBJ whole genome shotgun (WGS) entry which is preliminary data.</text>
</comment>
<feature type="region of interest" description="Disordered" evidence="1">
    <location>
        <begin position="424"/>
        <end position="449"/>
    </location>
</feature>
<protein>
    <recommendedName>
        <fullName evidence="2">Heterokaryon incompatibility domain-containing protein</fullName>
    </recommendedName>
</protein>
<proteinExistence type="predicted"/>
<dbReference type="PANTHER" id="PTHR33112">
    <property type="entry name" value="DOMAIN PROTEIN, PUTATIVE-RELATED"/>
    <property type="match status" value="1"/>
</dbReference>
<dbReference type="Pfam" id="PF06985">
    <property type="entry name" value="HET"/>
    <property type="match status" value="1"/>
</dbReference>
<feature type="compositionally biased region" description="Low complexity" evidence="1">
    <location>
        <begin position="426"/>
        <end position="449"/>
    </location>
</feature>
<dbReference type="InterPro" id="IPR010730">
    <property type="entry name" value="HET"/>
</dbReference>
<feature type="domain" description="Heterokaryon incompatibility" evidence="2">
    <location>
        <begin position="100"/>
        <end position="256"/>
    </location>
</feature>